<dbReference type="GO" id="GO:0009733">
    <property type="term" value="P:response to auxin"/>
    <property type="evidence" value="ECO:0007669"/>
    <property type="project" value="InterPro"/>
</dbReference>
<keyword evidence="3" id="KW-1185">Reference proteome</keyword>
<organism evidence="2 3">
    <name type="scientific">Solanum commersonii</name>
    <name type="common">Commerson's wild potato</name>
    <name type="synonym">Commerson's nightshade</name>
    <dbReference type="NCBI Taxonomy" id="4109"/>
    <lineage>
        <taxon>Eukaryota</taxon>
        <taxon>Viridiplantae</taxon>
        <taxon>Streptophyta</taxon>
        <taxon>Embryophyta</taxon>
        <taxon>Tracheophyta</taxon>
        <taxon>Spermatophyta</taxon>
        <taxon>Magnoliopsida</taxon>
        <taxon>eudicotyledons</taxon>
        <taxon>Gunneridae</taxon>
        <taxon>Pentapetalae</taxon>
        <taxon>asterids</taxon>
        <taxon>lamiids</taxon>
        <taxon>Solanales</taxon>
        <taxon>Solanaceae</taxon>
        <taxon>Solanoideae</taxon>
        <taxon>Solaneae</taxon>
        <taxon>Solanum</taxon>
    </lineage>
</organism>
<dbReference type="PANTHER" id="PTHR31374:SF227">
    <property type="entry name" value="INDOLE-3-ACETIC ACID-INDUCED PROTEIN ARG7-LIKE"/>
    <property type="match status" value="1"/>
</dbReference>
<reference evidence="2 3" key="1">
    <citation type="submission" date="2020-09" db="EMBL/GenBank/DDBJ databases">
        <title>De no assembly of potato wild relative species, Solanum commersonii.</title>
        <authorList>
            <person name="Cho K."/>
        </authorList>
    </citation>
    <scope>NUCLEOTIDE SEQUENCE [LARGE SCALE GENOMIC DNA]</scope>
    <source>
        <strain evidence="2">LZ3.2</strain>
        <tissue evidence="2">Leaf</tissue>
    </source>
</reference>
<dbReference type="OrthoDB" id="1624361at2759"/>
<comment type="caution">
    <text evidence="2">The sequence shown here is derived from an EMBL/GenBank/DDBJ whole genome shotgun (WGS) entry which is preliminary data.</text>
</comment>
<name>A0A9J5WEX0_SOLCO</name>
<comment type="similarity">
    <text evidence="1">Belongs to the ARG7 family.</text>
</comment>
<evidence type="ECO:0000313" key="2">
    <source>
        <dbReference type="EMBL" id="KAG5573544.1"/>
    </source>
</evidence>
<dbReference type="Pfam" id="PF02519">
    <property type="entry name" value="Auxin_inducible"/>
    <property type="match status" value="2"/>
</dbReference>
<dbReference type="PANTHER" id="PTHR31374">
    <property type="entry name" value="AUXIN-INDUCED PROTEIN-LIKE-RELATED"/>
    <property type="match status" value="1"/>
</dbReference>
<dbReference type="InterPro" id="IPR003676">
    <property type="entry name" value="SAUR_fam"/>
</dbReference>
<evidence type="ECO:0000256" key="1">
    <source>
        <dbReference type="ARBA" id="ARBA00006974"/>
    </source>
</evidence>
<dbReference type="EMBL" id="JACXVP010000012">
    <property type="protein sequence ID" value="KAG5573544.1"/>
    <property type="molecule type" value="Genomic_DNA"/>
</dbReference>
<sequence>MVGPTFKRFVVPITYLNHPMFKKLLSQVEEEYGFTNFGPLVIPCDESLFEGLIHYLARFDSGNNNNNNNTITIVKFQSSIYMNVRTNLYFWGDSRPLLHSVSGDKIRHIVKLRQMLQRWRKKAATTSSRRHVPSDVPTGHVAVTVGPNCKRFIVRATYLNHPMFKKLLSQTEEEYGFTNSGPLAIPCDEYLFEELLRYLPRFDYANNNNNIMKYFEDFQRYCHMDIRSDIDFWGDSRPLLHNQSIW</sequence>
<dbReference type="AlphaFoldDB" id="A0A9J5WEX0"/>
<proteinExistence type="inferred from homology"/>
<accession>A0A9J5WEX0</accession>
<evidence type="ECO:0000313" key="3">
    <source>
        <dbReference type="Proteomes" id="UP000824120"/>
    </source>
</evidence>
<protein>
    <submittedName>
        <fullName evidence="2">Uncharacterized protein</fullName>
    </submittedName>
</protein>
<gene>
    <name evidence="2" type="ORF">H5410_063310</name>
</gene>
<dbReference type="Proteomes" id="UP000824120">
    <property type="component" value="Chromosome 12"/>
</dbReference>